<feature type="domain" description="DinB-like" evidence="1">
    <location>
        <begin position="10"/>
        <end position="170"/>
    </location>
</feature>
<dbReference type="SUPFAM" id="SSF109854">
    <property type="entry name" value="DinB/YfiT-like putative metalloenzymes"/>
    <property type="match status" value="1"/>
</dbReference>
<gene>
    <name evidence="2" type="ORF">ESZ48_05920</name>
</gene>
<dbReference type="EMBL" id="SDDZ01000002">
    <property type="protein sequence ID" value="RXJ51401.1"/>
    <property type="molecule type" value="Genomic_DNA"/>
</dbReference>
<organism evidence="2 3">
    <name type="scientific">Gelidibacter gilvus</name>
    <dbReference type="NCBI Taxonomy" id="59602"/>
    <lineage>
        <taxon>Bacteria</taxon>
        <taxon>Pseudomonadati</taxon>
        <taxon>Bacteroidota</taxon>
        <taxon>Flavobacteriia</taxon>
        <taxon>Flavobacteriales</taxon>
        <taxon>Flavobacteriaceae</taxon>
        <taxon>Gelidibacter</taxon>
    </lineage>
</organism>
<evidence type="ECO:0000313" key="2">
    <source>
        <dbReference type="EMBL" id="RXJ51401.1"/>
    </source>
</evidence>
<dbReference type="InterPro" id="IPR024775">
    <property type="entry name" value="DinB-like"/>
</dbReference>
<dbReference type="Gene3D" id="1.20.120.450">
    <property type="entry name" value="dinb family like domain"/>
    <property type="match status" value="1"/>
</dbReference>
<name>A0A4Q0XJF1_9FLAO</name>
<evidence type="ECO:0000259" key="1">
    <source>
        <dbReference type="Pfam" id="PF12867"/>
    </source>
</evidence>
<dbReference type="OrthoDB" id="954225at2"/>
<dbReference type="Pfam" id="PF12867">
    <property type="entry name" value="DinB_2"/>
    <property type="match status" value="1"/>
</dbReference>
<protein>
    <submittedName>
        <fullName evidence="2">DinB family protein</fullName>
    </submittedName>
</protein>
<sequence length="174" mass="20813">MHKDEIADLLEEKYHALLNFLEVQDNEKWTKGPEGKWTTGQQALHLLQSIKPLNDVLSMPRFFFKYAFGKNDRELYDYDTIVQNYQKALKENNDFVFKASKNMKIPKLKDKTYILSRLQVESKKLQYKIRRISDKNLDTLVLPHPLMGKMPIREILMWTAYHVEHHTKQLQENY</sequence>
<reference evidence="2 3" key="1">
    <citation type="submission" date="2019-01" db="EMBL/GenBank/DDBJ databases">
        <title>Genome sequence of the Antarctic species Gelidibacter gilvus ACAM 158(T).</title>
        <authorList>
            <person name="Bowman J.P."/>
        </authorList>
    </citation>
    <scope>NUCLEOTIDE SEQUENCE [LARGE SCALE GENOMIC DNA]</scope>
    <source>
        <strain evidence="2 3">IC158</strain>
    </source>
</reference>
<proteinExistence type="predicted"/>
<comment type="caution">
    <text evidence="2">The sequence shown here is derived from an EMBL/GenBank/DDBJ whole genome shotgun (WGS) entry which is preliminary data.</text>
</comment>
<dbReference type="InterPro" id="IPR034660">
    <property type="entry name" value="DinB/YfiT-like"/>
</dbReference>
<dbReference type="AlphaFoldDB" id="A0A4Q0XJF1"/>
<dbReference type="RefSeq" id="WP_129016399.1">
    <property type="nucleotide sequence ID" value="NZ_SDDZ01000002.1"/>
</dbReference>
<dbReference type="Proteomes" id="UP000289792">
    <property type="component" value="Unassembled WGS sequence"/>
</dbReference>
<accession>A0A4Q0XJF1</accession>
<evidence type="ECO:0000313" key="3">
    <source>
        <dbReference type="Proteomes" id="UP000289792"/>
    </source>
</evidence>
<keyword evidence="3" id="KW-1185">Reference proteome</keyword>